<protein>
    <submittedName>
        <fullName evidence="1">Uncharacterized protein</fullName>
    </submittedName>
</protein>
<organism evidence="1 2">
    <name type="scientific">Sphingobacterium bambusae</name>
    <dbReference type="NCBI Taxonomy" id="662858"/>
    <lineage>
        <taxon>Bacteria</taxon>
        <taxon>Pseudomonadati</taxon>
        <taxon>Bacteroidota</taxon>
        <taxon>Sphingobacteriia</taxon>
        <taxon>Sphingobacteriales</taxon>
        <taxon>Sphingobacteriaceae</taxon>
        <taxon>Sphingobacterium</taxon>
    </lineage>
</organism>
<dbReference type="Proteomes" id="UP001597525">
    <property type="component" value="Unassembled WGS sequence"/>
</dbReference>
<evidence type="ECO:0000313" key="2">
    <source>
        <dbReference type="Proteomes" id="UP001597525"/>
    </source>
</evidence>
<evidence type="ECO:0000313" key="1">
    <source>
        <dbReference type="EMBL" id="MFD2970227.1"/>
    </source>
</evidence>
<reference evidence="2" key="1">
    <citation type="journal article" date="2019" name="Int. J. Syst. Evol. Microbiol.">
        <title>The Global Catalogue of Microorganisms (GCM) 10K type strain sequencing project: providing services to taxonomists for standard genome sequencing and annotation.</title>
        <authorList>
            <consortium name="The Broad Institute Genomics Platform"/>
            <consortium name="The Broad Institute Genome Sequencing Center for Infectious Disease"/>
            <person name="Wu L."/>
            <person name="Ma J."/>
        </authorList>
    </citation>
    <scope>NUCLEOTIDE SEQUENCE [LARGE SCALE GENOMIC DNA]</scope>
    <source>
        <strain evidence="2">KCTC 22814</strain>
    </source>
</reference>
<dbReference type="EMBL" id="JBHUPB010000015">
    <property type="protein sequence ID" value="MFD2970227.1"/>
    <property type="molecule type" value="Genomic_DNA"/>
</dbReference>
<gene>
    <name evidence="1" type="ORF">ACFS7Y_22740</name>
</gene>
<name>A0ABW6BLQ9_9SPHI</name>
<keyword evidence="2" id="KW-1185">Reference proteome</keyword>
<proteinExistence type="predicted"/>
<accession>A0ABW6BLQ9</accession>
<sequence length="275" mass="31913">MEKLPLHKHSIWEQLDSPFRNAAEVPAVLEELSITFDPDLLVEITTEYITHQMSLYQVTFAAFPHLLATCESAEDRDFRLQALLDITVMFAEYGGDAEMEAIFLNSQCKLDRVNEIKTAFKEAFKRLKAIVHSAENDILQKDESERKYFLLALAVAYEIYPVAAILWRYHDNEEYECSCPHCDETFTLWNEADKLVIYKEDPVFTKTQQAYAIQPAALLPSCFSKTITADKNYEWLSYYIHMLNITSLQKSIDYLFGKANCPYCETEFDVFENIQ</sequence>
<comment type="caution">
    <text evidence="1">The sequence shown here is derived from an EMBL/GenBank/DDBJ whole genome shotgun (WGS) entry which is preliminary data.</text>
</comment>
<dbReference type="RefSeq" id="WP_320183708.1">
    <property type="nucleotide sequence ID" value="NZ_CP138332.1"/>
</dbReference>